<dbReference type="AlphaFoldDB" id="A4GHS5"/>
<dbReference type="PROSITE" id="PS51704">
    <property type="entry name" value="GP_PDE"/>
    <property type="match status" value="1"/>
</dbReference>
<organism evidence="2">
    <name type="scientific">uncultured marine bacterium EB0_39H12</name>
    <dbReference type="NCBI Taxonomy" id="415437"/>
    <lineage>
        <taxon>Bacteria</taxon>
        <taxon>environmental samples</taxon>
    </lineage>
</organism>
<dbReference type="SUPFAM" id="SSF51695">
    <property type="entry name" value="PLC-like phosphodiesterases"/>
    <property type="match status" value="1"/>
</dbReference>
<gene>
    <name evidence="2" type="ORF">MBMO_EB0-39H12.0012</name>
</gene>
<dbReference type="Gene3D" id="3.20.20.190">
    <property type="entry name" value="Phosphatidylinositol (PI) phosphodiesterase"/>
    <property type="match status" value="1"/>
</dbReference>
<dbReference type="PANTHER" id="PTHR46211">
    <property type="entry name" value="GLYCEROPHOSPHORYL DIESTER PHOSPHODIESTERASE"/>
    <property type="match status" value="1"/>
</dbReference>
<dbReference type="Pfam" id="PF03009">
    <property type="entry name" value="GDPD"/>
    <property type="match status" value="1"/>
</dbReference>
<evidence type="ECO:0000259" key="1">
    <source>
        <dbReference type="PROSITE" id="PS51704"/>
    </source>
</evidence>
<dbReference type="GO" id="GO:0008081">
    <property type="term" value="F:phosphoric diester hydrolase activity"/>
    <property type="evidence" value="ECO:0007669"/>
    <property type="project" value="InterPro"/>
</dbReference>
<name>A4GHS5_9BACT</name>
<dbReference type="EMBL" id="EF089399">
    <property type="protein sequence ID" value="ABL97636.1"/>
    <property type="molecule type" value="Genomic_DNA"/>
</dbReference>
<proteinExistence type="predicted"/>
<feature type="domain" description="GP-PDE" evidence="1">
    <location>
        <begin position="1"/>
        <end position="218"/>
    </location>
</feature>
<dbReference type="PANTHER" id="PTHR46211:SF1">
    <property type="entry name" value="GLYCEROPHOSPHODIESTER PHOSPHODIESTERASE, CYTOPLASMIC"/>
    <property type="match status" value="1"/>
</dbReference>
<protein>
    <submittedName>
        <fullName evidence="2">Glycerophosphoryl diester phosphodiesterase</fullName>
    </submittedName>
</protein>
<accession>A4GHS5</accession>
<dbReference type="InterPro" id="IPR030395">
    <property type="entry name" value="GP_PDE_dom"/>
</dbReference>
<evidence type="ECO:0000313" key="2">
    <source>
        <dbReference type="EMBL" id="ABL97636.1"/>
    </source>
</evidence>
<dbReference type="GO" id="GO:0006629">
    <property type="term" value="P:lipid metabolic process"/>
    <property type="evidence" value="ECO:0007669"/>
    <property type="project" value="InterPro"/>
</dbReference>
<sequence length="224" mass="25669">MEGFNQHADGIEVDIRLTADKEIICHHDKNALRTTGTDRLIREMTLDEVSLLECGSWFGEAWRGEKVPELTKILSILPKGKEIFIEVKTNEVIVPYLIEDIYRQNIDIDKITIISFFPEVIRSVKKHNPKLKCNLLIAFDYKRIEVNEILDSVLSIDANGVGAQNHDRLNEELIGSLKEIGKSTHVWTVDSNKEAERYLKLGINSITTNKPLFLRKHLKLLQLP</sequence>
<dbReference type="InterPro" id="IPR017946">
    <property type="entry name" value="PLC-like_Pdiesterase_TIM-brl"/>
</dbReference>
<reference evidence="2" key="1">
    <citation type="journal article" date="2007" name="Environ. Microbiol.">
        <title>Proteorhodopsin photosystem gene clusters exhibit co-evolutionary trends and shared ancestry among diverse marine microbial phyla.</title>
        <authorList>
            <person name="McCarren J."/>
            <person name="Delong E.F."/>
        </authorList>
    </citation>
    <scope>NUCLEOTIDE SEQUENCE</scope>
</reference>